<dbReference type="Pfam" id="PF01042">
    <property type="entry name" value="Ribonuc_L-PSP"/>
    <property type="match status" value="1"/>
</dbReference>
<dbReference type="Gene3D" id="3.30.1330.40">
    <property type="entry name" value="RutC-like"/>
    <property type="match status" value="1"/>
</dbReference>
<dbReference type="Proteomes" id="UP000537161">
    <property type="component" value="Unassembled WGS sequence"/>
</dbReference>
<dbReference type="InterPro" id="IPR006175">
    <property type="entry name" value="YjgF/YER057c/UK114"/>
</dbReference>
<dbReference type="PANTHER" id="PTHR47328">
    <property type="match status" value="1"/>
</dbReference>
<comment type="caution">
    <text evidence="1">The sequence shown here is derived from an EMBL/GenBank/DDBJ whole genome shotgun (WGS) entry which is preliminary data.</text>
</comment>
<dbReference type="AlphaFoldDB" id="A0A7W9B452"/>
<sequence length="124" mass="13359">MSDIQRWRPTIRMNQAVAYAGLFHTAGQVADTAADEDAEAQTVAILNKIDALLAEAGIGKSHILTACVYLADISDFDAMNRAWDAWVSQDHKPARTTIEARLTEPALKVEISVVAALPLQGPCA</sequence>
<organism evidence="1 2">
    <name type="scientific">Sphingopyxis panaciterrulae</name>
    <dbReference type="NCBI Taxonomy" id="462372"/>
    <lineage>
        <taxon>Bacteria</taxon>
        <taxon>Pseudomonadati</taxon>
        <taxon>Pseudomonadota</taxon>
        <taxon>Alphaproteobacteria</taxon>
        <taxon>Sphingomonadales</taxon>
        <taxon>Sphingomonadaceae</taxon>
        <taxon>Sphingopyxis</taxon>
    </lineage>
</organism>
<proteinExistence type="predicted"/>
<reference evidence="1 2" key="1">
    <citation type="submission" date="2020-08" db="EMBL/GenBank/DDBJ databases">
        <title>Genomic Encyclopedia of Type Strains, Phase IV (KMG-IV): sequencing the most valuable type-strain genomes for metagenomic binning, comparative biology and taxonomic classification.</title>
        <authorList>
            <person name="Goeker M."/>
        </authorList>
    </citation>
    <scope>NUCLEOTIDE SEQUENCE [LARGE SCALE GENOMIC DNA]</scope>
    <source>
        <strain evidence="1 2">DSM 27163</strain>
    </source>
</reference>
<dbReference type="CDD" id="cd06150">
    <property type="entry name" value="YjgF_YER057c_UK114_like_2"/>
    <property type="match status" value="1"/>
</dbReference>
<dbReference type="InterPro" id="IPR035959">
    <property type="entry name" value="RutC-like_sf"/>
</dbReference>
<evidence type="ECO:0000313" key="1">
    <source>
        <dbReference type="EMBL" id="MBB5705896.1"/>
    </source>
</evidence>
<dbReference type="InterPro" id="IPR035709">
    <property type="entry name" value="YoaB-like"/>
</dbReference>
<evidence type="ECO:0000313" key="2">
    <source>
        <dbReference type="Proteomes" id="UP000537161"/>
    </source>
</evidence>
<name>A0A7W9B452_9SPHN</name>
<keyword evidence="2" id="KW-1185">Reference proteome</keyword>
<protein>
    <submittedName>
        <fullName evidence="1">Enamine deaminase RidA (YjgF/YER057c/UK114 family)</fullName>
    </submittedName>
</protein>
<dbReference type="EMBL" id="JACIJH010000002">
    <property type="protein sequence ID" value="MBB5705896.1"/>
    <property type="molecule type" value="Genomic_DNA"/>
</dbReference>
<accession>A0A7W9B452</accession>
<gene>
    <name evidence="1" type="ORF">FHR21_001229</name>
</gene>
<dbReference type="PANTHER" id="PTHR47328:SF1">
    <property type="entry name" value="RUTC FAMILY PROTEIN YOAB"/>
    <property type="match status" value="1"/>
</dbReference>
<dbReference type="RefSeq" id="WP_184096278.1">
    <property type="nucleotide sequence ID" value="NZ_JACIJH010000002.1"/>
</dbReference>
<dbReference type="SUPFAM" id="SSF55298">
    <property type="entry name" value="YjgF-like"/>
    <property type="match status" value="1"/>
</dbReference>